<gene>
    <name evidence="1" type="ORF">H0H26_00830</name>
</gene>
<proteinExistence type="predicted"/>
<evidence type="ECO:0000313" key="2">
    <source>
        <dbReference type="Proteomes" id="UP000596329"/>
    </source>
</evidence>
<reference evidence="1 2" key="1">
    <citation type="submission" date="2020-07" db="EMBL/GenBank/DDBJ databases">
        <title>Genomic characterization of Flavobacterium psychrophilum strains.</title>
        <authorList>
            <person name="Castillo D."/>
            <person name="Jorgensen J."/>
            <person name="Middelboe M."/>
        </authorList>
    </citation>
    <scope>NUCLEOTIDE SEQUENCE [LARGE SCALE GENOMIC DNA]</scope>
    <source>
        <strain evidence="1 2">FPS-R7</strain>
    </source>
</reference>
<protein>
    <submittedName>
        <fullName evidence="1">Uncharacterized protein</fullName>
    </submittedName>
</protein>
<organism evidence="1 2">
    <name type="scientific">Flavobacterium psychrophilum</name>
    <dbReference type="NCBI Taxonomy" id="96345"/>
    <lineage>
        <taxon>Bacteria</taxon>
        <taxon>Pseudomonadati</taxon>
        <taxon>Bacteroidota</taxon>
        <taxon>Flavobacteriia</taxon>
        <taxon>Flavobacteriales</taxon>
        <taxon>Flavobacteriaceae</taxon>
        <taxon>Flavobacterium</taxon>
    </lineage>
</organism>
<evidence type="ECO:0000313" key="1">
    <source>
        <dbReference type="EMBL" id="QRE04183.1"/>
    </source>
</evidence>
<dbReference type="RefSeq" id="WP_165593148.1">
    <property type="nucleotide sequence ID" value="NZ_CP059075.1"/>
</dbReference>
<sequence>MTIHEKTFEKLKHFETELLELIQELESKKVSKKDIDKVKLIVTKTQSAKQVFNDK</sequence>
<dbReference type="EMBL" id="CP059075">
    <property type="protein sequence ID" value="QRE04183.1"/>
    <property type="molecule type" value="Genomic_DNA"/>
</dbReference>
<name>A0A7U2NFQ9_FLAPS</name>
<accession>A0A7U2NFQ9</accession>
<dbReference type="Proteomes" id="UP000596329">
    <property type="component" value="Chromosome"/>
</dbReference>
<dbReference type="AlphaFoldDB" id="A0A7U2NFQ9"/>